<gene>
    <name evidence="1" type="ORF">ACH5RR_035748</name>
</gene>
<name>A0ABD2Y143_9GENT</name>
<protein>
    <submittedName>
        <fullName evidence="1">Uncharacterized protein</fullName>
    </submittedName>
</protein>
<dbReference type="Proteomes" id="UP001630127">
    <property type="component" value="Unassembled WGS sequence"/>
</dbReference>
<sequence length="128" mass="14388">MLLLDQSCPIGCCAFVRDFALVPSCLFEALSTRWKMLCLQDFCILEGTATAQTWKSFNSKLWGLANAVGIEMIPDDVGGKHRIFFFLRSEAFHGIETEKEHLQPSDSLLVEDQNCSKAGTYSNRILHI</sequence>
<keyword evidence="2" id="KW-1185">Reference proteome</keyword>
<reference evidence="1 2" key="1">
    <citation type="submission" date="2024-11" db="EMBL/GenBank/DDBJ databases">
        <title>A near-complete genome assembly of Cinchona calisaya.</title>
        <authorList>
            <person name="Lian D.C."/>
            <person name="Zhao X.W."/>
            <person name="Wei L."/>
        </authorList>
    </citation>
    <scope>NUCLEOTIDE SEQUENCE [LARGE SCALE GENOMIC DNA]</scope>
    <source>
        <tissue evidence="1">Nenye</tissue>
    </source>
</reference>
<organism evidence="1 2">
    <name type="scientific">Cinchona calisaya</name>
    <dbReference type="NCBI Taxonomy" id="153742"/>
    <lineage>
        <taxon>Eukaryota</taxon>
        <taxon>Viridiplantae</taxon>
        <taxon>Streptophyta</taxon>
        <taxon>Embryophyta</taxon>
        <taxon>Tracheophyta</taxon>
        <taxon>Spermatophyta</taxon>
        <taxon>Magnoliopsida</taxon>
        <taxon>eudicotyledons</taxon>
        <taxon>Gunneridae</taxon>
        <taxon>Pentapetalae</taxon>
        <taxon>asterids</taxon>
        <taxon>lamiids</taxon>
        <taxon>Gentianales</taxon>
        <taxon>Rubiaceae</taxon>
        <taxon>Cinchonoideae</taxon>
        <taxon>Cinchoneae</taxon>
        <taxon>Cinchona</taxon>
    </lineage>
</organism>
<accession>A0ABD2Y143</accession>
<dbReference type="EMBL" id="JBJUIK010000015">
    <property type="protein sequence ID" value="KAL3501299.1"/>
    <property type="molecule type" value="Genomic_DNA"/>
</dbReference>
<evidence type="ECO:0000313" key="2">
    <source>
        <dbReference type="Proteomes" id="UP001630127"/>
    </source>
</evidence>
<evidence type="ECO:0000313" key="1">
    <source>
        <dbReference type="EMBL" id="KAL3501299.1"/>
    </source>
</evidence>
<comment type="caution">
    <text evidence="1">The sequence shown here is derived from an EMBL/GenBank/DDBJ whole genome shotgun (WGS) entry which is preliminary data.</text>
</comment>
<dbReference type="AlphaFoldDB" id="A0ABD2Y143"/>
<proteinExistence type="predicted"/>